<dbReference type="AlphaFoldDB" id="A0A382XPP7"/>
<evidence type="ECO:0000313" key="3">
    <source>
        <dbReference type="EMBL" id="SVD73117.1"/>
    </source>
</evidence>
<dbReference type="CDD" id="cd05233">
    <property type="entry name" value="SDR_c"/>
    <property type="match status" value="1"/>
</dbReference>
<proteinExistence type="inferred from homology"/>
<dbReference type="PANTHER" id="PTHR43669">
    <property type="entry name" value="5-KETO-D-GLUCONATE 5-REDUCTASE"/>
    <property type="match status" value="1"/>
</dbReference>
<keyword evidence="2" id="KW-0560">Oxidoreductase</keyword>
<evidence type="ECO:0000256" key="2">
    <source>
        <dbReference type="ARBA" id="ARBA00023002"/>
    </source>
</evidence>
<name>A0A382XPP7_9ZZZZ</name>
<accession>A0A382XPP7</accession>
<dbReference type="SUPFAM" id="SSF51735">
    <property type="entry name" value="NAD(P)-binding Rossmann-fold domains"/>
    <property type="match status" value="1"/>
</dbReference>
<organism evidence="3">
    <name type="scientific">marine metagenome</name>
    <dbReference type="NCBI Taxonomy" id="408172"/>
    <lineage>
        <taxon>unclassified sequences</taxon>
        <taxon>metagenomes</taxon>
        <taxon>ecological metagenomes</taxon>
    </lineage>
</organism>
<protein>
    <submittedName>
        <fullName evidence="3">Uncharacterized protein</fullName>
    </submittedName>
</protein>
<dbReference type="PRINTS" id="PR00081">
    <property type="entry name" value="GDHRDH"/>
</dbReference>
<evidence type="ECO:0000256" key="1">
    <source>
        <dbReference type="ARBA" id="ARBA00006484"/>
    </source>
</evidence>
<dbReference type="Gene3D" id="3.40.50.720">
    <property type="entry name" value="NAD(P)-binding Rossmann-like Domain"/>
    <property type="match status" value="1"/>
</dbReference>
<dbReference type="PRINTS" id="PR00080">
    <property type="entry name" value="SDRFAMILY"/>
</dbReference>
<dbReference type="InterPro" id="IPR036291">
    <property type="entry name" value="NAD(P)-bd_dom_sf"/>
</dbReference>
<feature type="non-terminal residue" evidence="3">
    <location>
        <position position="235"/>
    </location>
</feature>
<comment type="similarity">
    <text evidence="1">Belongs to the short-chain dehydrogenases/reductases (SDR) family.</text>
</comment>
<reference evidence="3" key="1">
    <citation type="submission" date="2018-05" db="EMBL/GenBank/DDBJ databases">
        <authorList>
            <person name="Lanie J.A."/>
            <person name="Ng W.-L."/>
            <person name="Kazmierczak K.M."/>
            <person name="Andrzejewski T.M."/>
            <person name="Davidsen T.M."/>
            <person name="Wayne K.J."/>
            <person name="Tettelin H."/>
            <person name="Glass J.I."/>
            <person name="Rusch D."/>
            <person name="Podicherti R."/>
            <person name="Tsui H.-C.T."/>
            <person name="Winkler M.E."/>
        </authorList>
    </citation>
    <scope>NUCLEOTIDE SEQUENCE</scope>
</reference>
<dbReference type="FunFam" id="3.40.50.720:FF:000084">
    <property type="entry name" value="Short-chain dehydrogenase reductase"/>
    <property type="match status" value="1"/>
</dbReference>
<dbReference type="GO" id="GO:0016491">
    <property type="term" value="F:oxidoreductase activity"/>
    <property type="evidence" value="ECO:0007669"/>
    <property type="project" value="UniProtKB-KW"/>
</dbReference>
<dbReference type="InterPro" id="IPR020904">
    <property type="entry name" value="Sc_DH/Rdtase_CS"/>
</dbReference>
<sequence>MTMGDRLAGKVAIVTGAGSGIGRTAAIRFAAEGAKVGCADRDRDGLDATVQEIRDSGGLAVACEVDVTDEKLVEQMVTETSDAFGAVTVLYSNAGIAGSGNAKDLTLVEWEEVIAVNLTSVWLCSRACLPGMIEAGGGSIINQASVGGLVGVPGIASYAAAKAGVIGLTKQMAVEYGPSKVRVNAICPGTVPTPLVEKTYMARGGFAATAEAGTNPTYEELLEQSLFRYPIGRVG</sequence>
<gene>
    <name evidence="3" type="ORF">METZ01_LOCUS425971</name>
</gene>
<dbReference type="Pfam" id="PF00106">
    <property type="entry name" value="adh_short"/>
    <property type="match status" value="1"/>
</dbReference>
<dbReference type="InterPro" id="IPR002347">
    <property type="entry name" value="SDR_fam"/>
</dbReference>
<dbReference type="PANTHER" id="PTHR43669:SF3">
    <property type="entry name" value="ALCOHOL DEHYDROGENASE, PUTATIVE (AFU_ORTHOLOGUE AFUA_3G03445)-RELATED"/>
    <property type="match status" value="1"/>
</dbReference>
<dbReference type="PROSITE" id="PS00061">
    <property type="entry name" value="ADH_SHORT"/>
    <property type="match status" value="1"/>
</dbReference>
<dbReference type="EMBL" id="UINC01169532">
    <property type="protein sequence ID" value="SVD73117.1"/>
    <property type="molecule type" value="Genomic_DNA"/>
</dbReference>